<proteinExistence type="predicted"/>
<protein>
    <submittedName>
        <fullName evidence="1">Uncharacterized protein</fullName>
    </submittedName>
</protein>
<accession>A0A8S5MY46</accession>
<name>A0A8S5MY46_9CAUD</name>
<organism evidence="1">
    <name type="scientific">Podoviridae sp. ctlSr7</name>
    <dbReference type="NCBI Taxonomy" id="2826573"/>
    <lineage>
        <taxon>Viruses</taxon>
        <taxon>Duplodnaviria</taxon>
        <taxon>Heunggongvirae</taxon>
        <taxon>Uroviricota</taxon>
        <taxon>Caudoviricetes</taxon>
    </lineage>
</organism>
<reference evidence="1" key="1">
    <citation type="journal article" date="2021" name="Proc. Natl. Acad. Sci. U.S.A.">
        <title>A Catalog of Tens of Thousands of Viruses from Human Metagenomes Reveals Hidden Associations with Chronic Diseases.</title>
        <authorList>
            <person name="Tisza M.J."/>
            <person name="Buck C.B."/>
        </authorList>
    </citation>
    <scope>NUCLEOTIDE SEQUENCE</scope>
    <source>
        <strain evidence="1">CtlSr7</strain>
    </source>
</reference>
<sequence>MNINYCELCGCGTARDKREILTLESSDGKQEVHVLCKACADALKRQLIRNSKWTTKS</sequence>
<dbReference type="EMBL" id="BK015014">
    <property type="protein sequence ID" value="DAD87128.1"/>
    <property type="molecule type" value="Genomic_DNA"/>
</dbReference>
<evidence type="ECO:0000313" key="1">
    <source>
        <dbReference type="EMBL" id="DAD87128.1"/>
    </source>
</evidence>